<feature type="region of interest" description="Disordered" evidence="2">
    <location>
        <begin position="1"/>
        <end position="21"/>
    </location>
</feature>
<evidence type="ECO:0000256" key="2">
    <source>
        <dbReference type="SAM" id="MobiDB-lite"/>
    </source>
</evidence>
<dbReference type="Pfam" id="PF01471">
    <property type="entry name" value="PG_binding_1"/>
    <property type="match status" value="1"/>
</dbReference>
<dbReference type="Pfam" id="PF01510">
    <property type="entry name" value="Amidase_2"/>
    <property type="match status" value="1"/>
</dbReference>
<dbReference type="SUPFAM" id="SSF47090">
    <property type="entry name" value="PGBD-like"/>
    <property type="match status" value="1"/>
</dbReference>
<protein>
    <submittedName>
        <fullName evidence="5">N-acetylmuramoyl-L-alanine amidase</fullName>
    </submittedName>
</protein>
<dbReference type="Gene3D" id="3.40.80.10">
    <property type="entry name" value="Peptidoglycan recognition protein-like"/>
    <property type="match status" value="1"/>
</dbReference>
<dbReference type="PANTHER" id="PTHR11022">
    <property type="entry name" value="PEPTIDOGLYCAN RECOGNITION PROTEIN"/>
    <property type="match status" value="1"/>
</dbReference>
<dbReference type="GO" id="GO:0008270">
    <property type="term" value="F:zinc ion binding"/>
    <property type="evidence" value="ECO:0007669"/>
    <property type="project" value="InterPro"/>
</dbReference>
<dbReference type="KEGG" id="nav:JQS30_00280"/>
<organism evidence="5 6">
    <name type="scientific">Natronoglycomyces albus</name>
    <dbReference type="NCBI Taxonomy" id="2811108"/>
    <lineage>
        <taxon>Bacteria</taxon>
        <taxon>Bacillati</taxon>
        <taxon>Actinomycetota</taxon>
        <taxon>Actinomycetes</taxon>
        <taxon>Glycomycetales</taxon>
        <taxon>Glycomycetaceae</taxon>
        <taxon>Natronoglycomyces</taxon>
    </lineage>
</organism>
<name>A0A895XPX2_9ACTN</name>
<dbReference type="GO" id="GO:0009253">
    <property type="term" value="P:peptidoglycan catabolic process"/>
    <property type="evidence" value="ECO:0007669"/>
    <property type="project" value="InterPro"/>
</dbReference>
<dbReference type="InterPro" id="IPR015510">
    <property type="entry name" value="PGRP"/>
</dbReference>
<dbReference type="SMART" id="SM00644">
    <property type="entry name" value="Ami_2"/>
    <property type="match status" value="1"/>
</dbReference>
<dbReference type="RefSeq" id="WP_213171427.1">
    <property type="nucleotide sequence ID" value="NZ_CP070496.1"/>
</dbReference>
<accession>A0A895XPX2</accession>
<dbReference type="EMBL" id="CP070496">
    <property type="protein sequence ID" value="QSB05419.1"/>
    <property type="molecule type" value="Genomic_DNA"/>
</dbReference>
<reference evidence="5" key="1">
    <citation type="submission" date="2021-02" db="EMBL/GenBank/DDBJ databases">
        <title>Natronoglycomyces albus gen. nov., sp. nov, a haloalkaliphilic actinobacterium from a soda solonchak soil.</title>
        <authorList>
            <person name="Sorokin D.Y."/>
            <person name="Khijniak T.V."/>
            <person name="Zakharycheva A.P."/>
            <person name="Boueva O.V."/>
            <person name="Ariskina E.V."/>
            <person name="Hahnke R.L."/>
            <person name="Bunk B."/>
            <person name="Sproer C."/>
            <person name="Schumann P."/>
            <person name="Evtushenko L.I."/>
            <person name="Kublanov I.V."/>
        </authorList>
    </citation>
    <scope>NUCLEOTIDE SEQUENCE</scope>
    <source>
        <strain evidence="5">DSM 106290</strain>
    </source>
</reference>
<dbReference type="Gene3D" id="1.10.101.10">
    <property type="entry name" value="PGBD-like superfamily/PGBD"/>
    <property type="match status" value="1"/>
</dbReference>
<dbReference type="SUPFAM" id="SSF55846">
    <property type="entry name" value="N-acetylmuramoyl-L-alanine amidase-like"/>
    <property type="match status" value="1"/>
</dbReference>
<gene>
    <name evidence="5" type="ORF">JQS30_00280</name>
</gene>
<dbReference type="InterPro" id="IPR002477">
    <property type="entry name" value="Peptidoglycan-bd-like"/>
</dbReference>
<dbReference type="Proteomes" id="UP000662939">
    <property type="component" value="Chromosome"/>
</dbReference>
<evidence type="ECO:0000313" key="5">
    <source>
        <dbReference type="EMBL" id="QSB05419.1"/>
    </source>
</evidence>
<sequence length="253" mass="26904">MPSRINGRSTWNARSPASSPTETTWAARTGFMVHHSAGPATQSIRAIQDFHMDTRGWNDIGYNYLINASGIYLGRGALVIGAHAAGHNTANIGVCLIGDYSNTEPSHTLKNHLQVLYSIMNSMAGKTLAVRTHRQVNPTACPGTRLHNWVLGNLDGNPGDDDPGDDNPANWLEDLIMSLPTLRRGSSGASVRRVQGLCVAYGGTPRREVENSGGVDGSFGPGTERAVRAVQADGAPPVDGIVGRITWTKLIAG</sequence>
<dbReference type="InterPro" id="IPR036505">
    <property type="entry name" value="Amidase/PGRP_sf"/>
</dbReference>
<proteinExistence type="inferred from homology"/>
<evidence type="ECO:0000259" key="3">
    <source>
        <dbReference type="SMART" id="SM00644"/>
    </source>
</evidence>
<evidence type="ECO:0000256" key="1">
    <source>
        <dbReference type="ARBA" id="ARBA00007553"/>
    </source>
</evidence>
<dbReference type="InterPro" id="IPR002502">
    <property type="entry name" value="Amidase_domain"/>
</dbReference>
<evidence type="ECO:0000259" key="4">
    <source>
        <dbReference type="SMART" id="SM00701"/>
    </source>
</evidence>
<dbReference type="InterPro" id="IPR036366">
    <property type="entry name" value="PGBDSf"/>
</dbReference>
<dbReference type="SMART" id="SM00701">
    <property type="entry name" value="PGRP"/>
    <property type="match status" value="1"/>
</dbReference>
<dbReference type="PANTHER" id="PTHR11022:SF41">
    <property type="entry name" value="PEPTIDOGLYCAN-RECOGNITION PROTEIN LC-RELATED"/>
    <property type="match status" value="1"/>
</dbReference>
<dbReference type="GO" id="GO:0008745">
    <property type="term" value="F:N-acetylmuramoyl-L-alanine amidase activity"/>
    <property type="evidence" value="ECO:0007669"/>
    <property type="project" value="InterPro"/>
</dbReference>
<comment type="similarity">
    <text evidence="1">Belongs to the N-acetylmuramoyl-L-alanine amidase 2 family.</text>
</comment>
<feature type="domain" description="Peptidoglycan recognition protein family" evidence="4">
    <location>
        <begin position="3"/>
        <end position="137"/>
    </location>
</feature>
<feature type="domain" description="N-acetylmuramoyl-L-alanine amidase" evidence="3">
    <location>
        <begin position="15"/>
        <end position="143"/>
    </location>
</feature>
<keyword evidence="6" id="KW-1185">Reference proteome</keyword>
<dbReference type="InterPro" id="IPR006619">
    <property type="entry name" value="PGRP_domain_met/bac"/>
</dbReference>
<dbReference type="AlphaFoldDB" id="A0A895XPX2"/>
<dbReference type="InterPro" id="IPR036365">
    <property type="entry name" value="PGBD-like_sf"/>
</dbReference>
<evidence type="ECO:0000313" key="6">
    <source>
        <dbReference type="Proteomes" id="UP000662939"/>
    </source>
</evidence>
<dbReference type="CDD" id="cd06583">
    <property type="entry name" value="PGRP"/>
    <property type="match status" value="1"/>
</dbReference>